<reference evidence="2 3" key="1">
    <citation type="submission" date="2019-07" db="EMBL/GenBank/DDBJ databases">
        <title>De Novo Assembly of kiwifruit Actinidia rufa.</title>
        <authorList>
            <person name="Sugita-Konishi S."/>
            <person name="Sato K."/>
            <person name="Mori E."/>
            <person name="Abe Y."/>
            <person name="Kisaki G."/>
            <person name="Hamano K."/>
            <person name="Suezawa K."/>
            <person name="Otani M."/>
            <person name="Fukuda T."/>
            <person name="Manabe T."/>
            <person name="Gomi K."/>
            <person name="Tabuchi M."/>
            <person name="Akimitsu K."/>
            <person name="Kataoka I."/>
        </authorList>
    </citation>
    <scope>NUCLEOTIDE SEQUENCE [LARGE SCALE GENOMIC DNA]</scope>
    <source>
        <strain evidence="3">cv. Fuchu</strain>
    </source>
</reference>
<comment type="caution">
    <text evidence="2">The sequence shown here is derived from an EMBL/GenBank/DDBJ whole genome shotgun (WGS) entry which is preliminary data.</text>
</comment>
<evidence type="ECO:0000313" key="3">
    <source>
        <dbReference type="Proteomes" id="UP000585474"/>
    </source>
</evidence>
<proteinExistence type="predicted"/>
<feature type="region of interest" description="Disordered" evidence="1">
    <location>
        <begin position="47"/>
        <end position="89"/>
    </location>
</feature>
<gene>
    <name evidence="2" type="ORF">Acr_03g0003010</name>
</gene>
<evidence type="ECO:0000313" key="2">
    <source>
        <dbReference type="EMBL" id="GFY83527.1"/>
    </source>
</evidence>
<dbReference type="EMBL" id="BJWL01000003">
    <property type="protein sequence ID" value="GFY83527.1"/>
    <property type="molecule type" value="Genomic_DNA"/>
</dbReference>
<dbReference type="Proteomes" id="UP000585474">
    <property type="component" value="Unassembled WGS sequence"/>
</dbReference>
<protein>
    <submittedName>
        <fullName evidence="2">Uncharacterized protein</fullName>
    </submittedName>
</protein>
<dbReference type="AlphaFoldDB" id="A0A7J0ED17"/>
<name>A0A7J0ED17_9ERIC</name>
<evidence type="ECO:0000256" key="1">
    <source>
        <dbReference type="SAM" id="MobiDB-lite"/>
    </source>
</evidence>
<organism evidence="2 3">
    <name type="scientific">Actinidia rufa</name>
    <dbReference type="NCBI Taxonomy" id="165716"/>
    <lineage>
        <taxon>Eukaryota</taxon>
        <taxon>Viridiplantae</taxon>
        <taxon>Streptophyta</taxon>
        <taxon>Embryophyta</taxon>
        <taxon>Tracheophyta</taxon>
        <taxon>Spermatophyta</taxon>
        <taxon>Magnoliopsida</taxon>
        <taxon>eudicotyledons</taxon>
        <taxon>Gunneridae</taxon>
        <taxon>Pentapetalae</taxon>
        <taxon>asterids</taxon>
        <taxon>Ericales</taxon>
        <taxon>Actinidiaceae</taxon>
        <taxon>Actinidia</taxon>
    </lineage>
</organism>
<accession>A0A7J0ED17</accession>
<sequence>MALYFGATFPEVVHRTTMIKHGSWQQIKTVNNNKKKMILSLQHVPHHPLEVGRGPHRVRGIRGRRQCPRRHSRPQQPPLPPRSLSVQMQPAEIRGVGAESEPLDPQVSCVVGVEKYY</sequence>
<keyword evidence="3" id="KW-1185">Reference proteome</keyword>
<feature type="compositionally biased region" description="Basic residues" evidence="1">
    <location>
        <begin position="54"/>
        <end position="73"/>
    </location>
</feature>